<organism evidence="8 9">
    <name type="scientific">Denitrobaculum tricleocarpae</name>
    <dbReference type="NCBI Taxonomy" id="2591009"/>
    <lineage>
        <taxon>Bacteria</taxon>
        <taxon>Pseudomonadati</taxon>
        <taxon>Pseudomonadota</taxon>
        <taxon>Alphaproteobacteria</taxon>
        <taxon>Rhodospirillales</taxon>
        <taxon>Rhodospirillaceae</taxon>
        <taxon>Denitrobaculum</taxon>
    </lineage>
</organism>
<keyword evidence="3 6" id="KW-0812">Transmembrane</keyword>
<reference evidence="8 9" key="1">
    <citation type="submission" date="2019-06" db="EMBL/GenBank/DDBJ databases">
        <title>Whole genome sequence for Rhodospirillaceae sp. R148.</title>
        <authorList>
            <person name="Wang G."/>
        </authorList>
    </citation>
    <scope>NUCLEOTIDE SEQUENCE [LARGE SCALE GENOMIC DNA]</scope>
    <source>
        <strain evidence="8 9">R148</strain>
    </source>
</reference>
<evidence type="ECO:0000256" key="3">
    <source>
        <dbReference type="ARBA" id="ARBA00022692"/>
    </source>
</evidence>
<evidence type="ECO:0000256" key="4">
    <source>
        <dbReference type="ARBA" id="ARBA00022989"/>
    </source>
</evidence>
<evidence type="ECO:0000256" key="5">
    <source>
        <dbReference type="ARBA" id="ARBA00023136"/>
    </source>
</evidence>
<keyword evidence="2 6" id="KW-1003">Cell membrane</keyword>
<evidence type="ECO:0000256" key="2">
    <source>
        <dbReference type="ARBA" id="ARBA00022475"/>
    </source>
</evidence>
<feature type="transmembrane region" description="Helical" evidence="6">
    <location>
        <begin position="220"/>
        <end position="237"/>
    </location>
</feature>
<comment type="caution">
    <text evidence="8">The sequence shown here is derived from an EMBL/GenBank/DDBJ whole genome shotgun (WGS) entry which is preliminary data.</text>
</comment>
<dbReference type="InterPro" id="IPR015414">
    <property type="entry name" value="TMEM64"/>
</dbReference>
<dbReference type="GO" id="GO:0005886">
    <property type="term" value="C:plasma membrane"/>
    <property type="evidence" value="ECO:0007669"/>
    <property type="project" value="UniProtKB-SubCell"/>
</dbReference>
<dbReference type="OrthoDB" id="9779114at2"/>
<comment type="subcellular location">
    <subcellularLocation>
        <location evidence="1 6">Cell membrane</location>
        <topology evidence="1 6">Multi-pass membrane protein</topology>
    </subcellularLocation>
</comment>
<feature type="transmembrane region" description="Helical" evidence="6">
    <location>
        <begin position="178"/>
        <end position="200"/>
    </location>
</feature>
<dbReference type="EMBL" id="VHSH01000001">
    <property type="protein sequence ID" value="TQV83485.1"/>
    <property type="molecule type" value="Genomic_DNA"/>
</dbReference>
<comment type="similarity">
    <text evidence="6">Belongs to the TVP38/TMEM64 family.</text>
</comment>
<feature type="transmembrane region" description="Helical" evidence="6">
    <location>
        <begin position="20"/>
        <end position="42"/>
    </location>
</feature>
<dbReference type="PANTHER" id="PTHR12677">
    <property type="entry name" value="GOLGI APPARATUS MEMBRANE PROTEIN TVP38-RELATED"/>
    <property type="match status" value="1"/>
</dbReference>
<proteinExistence type="inferred from homology"/>
<dbReference type="Proteomes" id="UP000315252">
    <property type="component" value="Unassembled WGS sequence"/>
</dbReference>
<feature type="transmembrane region" description="Helical" evidence="6">
    <location>
        <begin position="62"/>
        <end position="81"/>
    </location>
</feature>
<keyword evidence="5 6" id="KW-0472">Membrane</keyword>
<dbReference type="RefSeq" id="WP_142894722.1">
    <property type="nucleotide sequence ID" value="NZ_ML660052.1"/>
</dbReference>
<evidence type="ECO:0000256" key="1">
    <source>
        <dbReference type="ARBA" id="ARBA00004651"/>
    </source>
</evidence>
<evidence type="ECO:0000313" key="9">
    <source>
        <dbReference type="Proteomes" id="UP000315252"/>
    </source>
</evidence>
<feature type="transmembrane region" description="Helical" evidence="6">
    <location>
        <begin position="93"/>
        <end position="119"/>
    </location>
</feature>
<sequence>MSTTTINQPRRGFAQKAKRFAPIVAILAAIAGAFALGIDDYLSFDALRENREVLMSFTQNNVVAAAALFIAIYAVATALSLPGGAVLSIAGGFLFGSIFGTASIVLAATLGAVGIFLAARTALGDFLKAKAGPWLKKMEAGFQDNAFSYLLVLRLVPLFPFVVVNLVPAFLGVKLRTFAAATFIGIIPGSFVFASIGAGLGSVFDRGDSFSPANALTPEVIVALVGLSVLSIIPVVYKKIKARRTAA</sequence>
<evidence type="ECO:0000313" key="8">
    <source>
        <dbReference type="EMBL" id="TQV83485.1"/>
    </source>
</evidence>
<evidence type="ECO:0000259" key="7">
    <source>
        <dbReference type="Pfam" id="PF09335"/>
    </source>
</evidence>
<feature type="domain" description="VTT" evidence="7">
    <location>
        <begin position="84"/>
        <end position="198"/>
    </location>
</feature>
<evidence type="ECO:0000256" key="6">
    <source>
        <dbReference type="RuleBase" id="RU366058"/>
    </source>
</evidence>
<name>A0A545U1Y5_9PROT</name>
<dbReference type="Pfam" id="PF09335">
    <property type="entry name" value="VTT_dom"/>
    <property type="match status" value="1"/>
</dbReference>
<feature type="transmembrane region" description="Helical" evidence="6">
    <location>
        <begin position="146"/>
        <end position="171"/>
    </location>
</feature>
<accession>A0A545U1Y5</accession>
<gene>
    <name evidence="8" type="ORF">FKG95_02515</name>
</gene>
<protein>
    <recommendedName>
        <fullName evidence="6">TVP38/TMEM64 family membrane protein</fullName>
    </recommendedName>
</protein>
<keyword evidence="4 6" id="KW-1133">Transmembrane helix</keyword>
<dbReference type="InterPro" id="IPR032816">
    <property type="entry name" value="VTT_dom"/>
</dbReference>
<dbReference type="AlphaFoldDB" id="A0A545U1Y5"/>
<keyword evidence="9" id="KW-1185">Reference proteome</keyword>
<dbReference type="PANTHER" id="PTHR12677:SF59">
    <property type="entry name" value="GOLGI APPARATUS MEMBRANE PROTEIN TVP38-RELATED"/>
    <property type="match status" value="1"/>
</dbReference>